<keyword evidence="5" id="KW-0408">Iron</keyword>
<reference evidence="8" key="2">
    <citation type="submission" date="2015-01" db="EMBL/GenBank/DDBJ databases">
        <title>Evolutionary Origins and Diversification of the Mycorrhizal Mutualists.</title>
        <authorList>
            <consortium name="DOE Joint Genome Institute"/>
            <consortium name="Mycorrhizal Genomics Consortium"/>
            <person name="Kohler A."/>
            <person name="Kuo A."/>
            <person name="Nagy L.G."/>
            <person name="Floudas D."/>
            <person name="Copeland A."/>
            <person name="Barry K.W."/>
            <person name="Cichocki N."/>
            <person name="Veneault-Fourrey C."/>
            <person name="LaButti K."/>
            <person name="Lindquist E.A."/>
            <person name="Lipzen A."/>
            <person name="Lundell T."/>
            <person name="Morin E."/>
            <person name="Murat C."/>
            <person name="Riley R."/>
            <person name="Ohm R."/>
            <person name="Sun H."/>
            <person name="Tunlid A."/>
            <person name="Henrissat B."/>
            <person name="Grigoriev I.V."/>
            <person name="Hibbett D.S."/>
            <person name="Martin F."/>
        </authorList>
    </citation>
    <scope>NUCLEOTIDE SEQUENCE [LARGE SCALE GENOMIC DNA]</scope>
    <source>
        <strain evidence="8">LaAM-08-1</strain>
    </source>
</reference>
<dbReference type="InterPro" id="IPR044862">
    <property type="entry name" value="Pro_4_hyd_alph_FE2OG_OXY"/>
</dbReference>
<organism evidence="7 8">
    <name type="scientific">Laccaria amethystina LaAM-08-1</name>
    <dbReference type="NCBI Taxonomy" id="1095629"/>
    <lineage>
        <taxon>Eukaryota</taxon>
        <taxon>Fungi</taxon>
        <taxon>Dikarya</taxon>
        <taxon>Basidiomycota</taxon>
        <taxon>Agaricomycotina</taxon>
        <taxon>Agaricomycetes</taxon>
        <taxon>Agaricomycetidae</taxon>
        <taxon>Agaricales</taxon>
        <taxon>Agaricineae</taxon>
        <taxon>Hydnangiaceae</taxon>
        <taxon>Laccaria</taxon>
    </lineage>
</organism>
<dbReference type="GO" id="GO:0005506">
    <property type="term" value="F:iron ion binding"/>
    <property type="evidence" value="ECO:0007669"/>
    <property type="project" value="InterPro"/>
</dbReference>
<evidence type="ECO:0000256" key="2">
    <source>
        <dbReference type="ARBA" id="ARBA00022723"/>
    </source>
</evidence>
<comment type="cofactor">
    <cofactor evidence="1">
        <name>L-ascorbate</name>
        <dbReference type="ChEBI" id="CHEBI:38290"/>
    </cofactor>
</comment>
<dbReference type="Gene3D" id="2.60.120.620">
    <property type="entry name" value="q2cbj1_9rhob like domain"/>
    <property type="match status" value="1"/>
</dbReference>
<dbReference type="GO" id="GO:0005783">
    <property type="term" value="C:endoplasmic reticulum"/>
    <property type="evidence" value="ECO:0007669"/>
    <property type="project" value="TreeGrafter"/>
</dbReference>
<evidence type="ECO:0000313" key="8">
    <source>
        <dbReference type="Proteomes" id="UP000054477"/>
    </source>
</evidence>
<keyword evidence="4" id="KW-0560">Oxidoreductase</keyword>
<sequence length="245" mass="28336">MVYPRDTPIDAPTAVDAPVFDWSTTPLARDYPGYYMKVLDDVFTRDECEALIALAESDQAWKQAALHYGLKPNETYINTDYRNSERILRFDHEAANRLYERLLPYVPEILEIKPGGEWEGVVGVPGRVRGVWKLIGLNERLSYLRYGPGHFFRGHCDGQLQLPDGRKSRVTLQIYLGKEGVQGGATRIYSMNEKQWVDVEPKMGRVLIFQQRGIWHTGEEVTKGFKYALRTDFMFEHKEDEEDEN</sequence>
<dbReference type="PANTHER" id="PTHR10869">
    <property type="entry name" value="PROLYL 4-HYDROXYLASE ALPHA SUBUNIT"/>
    <property type="match status" value="1"/>
</dbReference>
<keyword evidence="3" id="KW-0223">Dioxygenase</keyword>
<dbReference type="OrthoDB" id="69177at2759"/>
<feature type="domain" description="Prolyl 4-hydroxylase alpha subunit" evidence="6">
    <location>
        <begin position="34"/>
        <end position="234"/>
    </location>
</feature>
<dbReference type="GO" id="GO:0004656">
    <property type="term" value="F:procollagen-proline 4-dioxygenase activity"/>
    <property type="evidence" value="ECO:0007669"/>
    <property type="project" value="TreeGrafter"/>
</dbReference>
<dbReference type="SMART" id="SM00702">
    <property type="entry name" value="P4Hc"/>
    <property type="match status" value="1"/>
</dbReference>
<dbReference type="InterPro" id="IPR045054">
    <property type="entry name" value="P4HA-like"/>
</dbReference>
<evidence type="ECO:0000259" key="6">
    <source>
        <dbReference type="SMART" id="SM00702"/>
    </source>
</evidence>
<keyword evidence="8" id="KW-1185">Reference proteome</keyword>
<gene>
    <name evidence="7" type="ORF">K443DRAFT_682514</name>
</gene>
<evidence type="ECO:0000256" key="3">
    <source>
        <dbReference type="ARBA" id="ARBA00022964"/>
    </source>
</evidence>
<dbReference type="STRING" id="1095629.A0A0C9X4B3"/>
<dbReference type="Proteomes" id="UP000054477">
    <property type="component" value="Unassembled WGS sequence"/>
</dbReference>
<dbReference type="InterPro" id="IPR006620">
    <property type="entry name" value="Pro_4_hyd_alph"/>
</dbReference>
<dbReference type="EMBL" id="KN838732">
    <property type="protein sequence ID" value="KIJ96118.1"/>
    <property type="molecule type" value="Genomic_DNA"/>
</dbReference>
<evidence type="ECO:0000256" key="1">
    <source>
        <dbReference type="ARBA" id="ARBA00001961"/>
    </source>
</evidence>
<keyword evidence="2" id="KW-0479">Metal-binding</keyword>
<evidence type="ECO:0000256" key="4">
    <source>
        <dbReference type="ARBA" id="ARBA00023002"/>
    </source>
</evidence>
<name>A0A0C9X4B3_9AGAR</name>
<proteinExistence type="predicted"/>
<dbReference type="PANTHER" id="PTHR10869:SF241">
    <property type="entry name" value="FE2OG DIOXYGENASE DOMAIN-CONTAINING PROTEIN"/>
    <property type="match status" value="1"/>
</dbReference>
<dbReference type="HOGENOM" id="CLU_041456_2_1_1"/>
<dbReference type="AlphaFoldDB" id="A0A0C9X4B3"/>
<evidence type="ECO:0000313" key="7">
    <source>
        <dbReference type="EMBL" id="KIJ96118.1"/>
    </source>
</evidence>
<accession>A0A0C9X4B3</accession>
<protein>
    <recommendedName>
        <fullName evidence="6">Prolyl 4-hydroxylase alpha subunit domain-containing protein</fullName>
    </recommendedName>
</protein>
<reference evidence="7 8" key="1">
    <citation type="submission" date="2014-04" db="EMBL/GenBank/DDBJ databases">
        <authorList>
            <consortium name="DOE Joint Genome Institute"/>
            <person name="Kuo A."/>
            <person name="Kohler A."/>
            <person name="Nagy L.G."/>
            <person name="Floudas D."/>
            <person name="Copeland A."/>
            <person name="Barry K.W."/>
            <person name="Cichocki N."/>
            <person name="Veneault-Fourrey C."/>
            <person name="LaButti K."/>
            <person name="Lindquist E.A."/>
            <person name="Lipzen A."/>
            <person name="Lundell T."/>
            <person name="Morin E."/>
            <person name="Murat C."/>
            <person name="Sun H."/>
            <person name="Tunlid A."/>
            <person name="Henrissat B."/>
            <person name="Grigoriev I.V."/>
            <person name="Hibbett D.S."/>
            <person name="Martin F."/>
            <person name="Nordberg H.P."/>
            <person name="Cantor M.N."/>
            <person name="Hua S.X."/>
        </authorList>
    </citation>
    <scope>NUCLEOTIDE SEQUENCE [LARGE SCALE GENOMIC DNA]</scope>
    <source>
        <strain evidence="7 8">LaAM-08-1</strain>
    </source>
</reference>
<dbReference type="GO" id="GO:0031418">
    <property type="term" value="F:L-ascorbic acid binding"/>
    <property type="evidence" value="ECO:0007669"/>
    <property type="project" value="InterPro"/>
</dbReference>
<evidence type="ECO:0000256" key="5">
    <source>
        <dbReference type="ARBA" id="ARBA00023004"/>
    </source>
</evidence>
<dbReference type="Pfam" id="PF13640">
    <property type="entry name" value="2OG-FeII_Oxy_3"/>
    <property type="match status" value="1"/>
</dbReference>